<sequence>MEETLTSSTLECVRLVVGALFVFAAGLGPQQRHVAVEFRRGHVAVGRLQLVVEAGRGKVQRVSADALVAGGDEVHRSVDTGLQVGQREEGVGSIKQEEGLHRQVAGLKLGAHLERHACTEGVARDAIGPVGLHLSDAVHVVRCQGRDAVQRSGWGRDESVIAVARHAQLERQRLEGGDGALDGMDQEQRPLLALDLVERRHRGAAGVDQHLGQIRLQQRADAVPLGSGGLSFWKQQRQNKLFSLSGASLQRILTEPRGARRRTTGPARLAGGQLSQLVDGDLPDLPHGHDDVVVPLQSLANLNAHQGVQAQVGQRGVGVQAADVTHA</sequence>
<evidence type="ECO:0000313" key="2">
    <source>
        <dbReference type="Proteomes" id="UP000314294"/>
    </source>
</evidence>
<dbReference type="OrthoDB" id="10596400at2759"/>
<protein>
    <submittedName>
        <fullName evidence="1">Uncharacterized protein</fullName>
    </submittedName>
</protein>
<accession>A0A4Z2GD76</accession>
<organism evidence="1 2">
    <name type="scientific">Liparis tanakae</name>
    <name type="common">Tanaka's snailfish</name>
    <dbReference type="NCBI Taxonomy" id="230148"/>
    <lineage>
        <taxon>Eukaryota</taxon>
        <taxon>Metazoa</taxon>
        <taxon>Chordata</taxon>
        <taxon>Craniata</taxon>
        <taxon>Vertebrata</taxon>
        <taxon>Euteleostomi</taxon>
        <taxon>Actinopterygii</taxon>
        <taxon>Neopterygii</taxon>
        <taxon>Teleostei</taxon>
        <taxon>Neoteleostei</taxon>
        <taxon>Acanthomorphata</taxon>
        <taxon>Eupercaria</taxon>
        <taxon>Perciformes</taxon>
        <taxon>Cottioidei</taxon>
        <taxon>Cottales</taxon>
        <taxon>Liparidae</taxon>
        <taxon>Liparis</taxon>
    </lineage>
</organism>
<name>A0A4Z2GD76_9TELE</name>
<evidence type="ECO:0000313" key="1">
    <source>
        <dbReference type="EMBL" id="TNN50612.1"/>
    </source>
</evidence>
<dbReference type="AlphaFoldDB" id="A0A4Z2GD76"/>
<gene>
    <name evidence="1" type="ORF">EYF80_039186</name>
</gene>
<comment type="caution">
    <text evidence="1">The sequence shown here is derived from an EMBL/GenBank/DDBJ whole genome shotgun (WGS) entry which is preliminary data.</text>
</comment>
<dbReference type="Proteomes" id="UP000314294">
    <property type="component" value="Unassembled WGS sequence"/>
</dbReference>
<reference evidence="1 2" key="1">
    <citation type="submission" date="2019-03" db="EMBL/GenBank/DDBJ databases">
        <title>First draft genome of Liparis tanakae, snailfish: a comprehensive survey of snailfish specific genes.</title>
        <authorList>
            <person name="Kim W."/>
            <person name="Song I."/>
            <person name="Jeong J.-H."/>
            <person name="Kim D."/>
            <person name="Kim S."/>
            <person name="Ryu S."/>
            <person name="Song J.Y."/>
            <person name="Lee S.K."/>
        </authorList>
    </citation>
    <scope>NUCLEOTIDE SEQUENCE [LARGE SCALE GENOMIC DNA]</scope>
    <source>
        <tissue evidence="1">Muscle</tissue>
    </source>
</reference>
<dbReference type="EMBL" id="SRLO01000611">
    <property type="protein sequence ID" value="TNN50612.1"/>
    <property type="molecule type" value="Genomic_DNA"/>
</dbReference>
<keyword evidence="2" id="KW-1185">Reference proteome</keyword>
<proteinExistence type="predicted"/>